<comment type="cofactor">
    <cofactor evidence="1">
        <name>heme b</name>
        <dbReference type="ChEBI" id="CHEBI:60344"/>
    </cofactor>
</comment>
<sequence>MAVNVTACPGPDCGGADSSLLLSPEELARPESSNDDFAALTARAAKKIASFFDISVADTLAVCAAVAPEVLSNGRIKILNGNGRGLRVGRLDCSTMPAPPNQLPSAAADLDTFIKFWADRGINETEAVALMGSHSLVDSQGCFAGGKPNNYCDPATQNCTDVRMFRWENHYYRDICSPTIKVTAVDPVRDPPEPADTPVLAMSEPELDAEARLETCKFTSKEGRVMALNRLKQWQTGAAREPEAVREPLAVSWSKKFCRAGEQWGVTPSNCPHSNDWWYTPNDALIGQACQDESPIGITGANAGHSKIRDAARLFLTQSNWDAMYRVAYIKMVEAFANWSLKAPFFVNGGECASGIHLQAACAFKPSPPATAAASNESMAVVKDLYDGLYQPLSDRSLLLGACKACALGVCPQGNVRCPLCINHFNNYMATNKKSPVNLDANACCGCATIMREYRYVPPASGTGTGTIISIPFASRFGALLEPTQQAPQPLSPATVPPVPERLYEPDPGNDAVAESVLVAGSFSNPPLSPYSDPSTVCPAADGTSVNVRGFPSSPFKWTPFEGSNGKPANAFSWPPRAQRAHTYHKPGTNLTIDTFEIDIKVIKKDLGCPNGPTELLSYNGSVPGPTFRIRKGHQTLVRYNNLMTTDHLRGTRFEPFHPCDGKMVPTESGPVLAGRGISVHLHGEASLAPYDGWAEDTTCGGETKDYYYSNRRTGFAWYHDHQLDITSENAYFGLAGMYVVTDSKYEEGCGEPWNLDELPDVPMILKDMVFDDKCQLLYNHNGPHRNNLYGDVNTVNNTWEVWCLETGGGWFHPIHIHLVDFYVLARNWDESLVHEYERWTAKDVVQLNPSGHVALLLRFGPHRGEYMFHCHNLVHEDFEMMRSYSVDHTAGSKTASTALPMQNLEPTLLTTQNVIYDLYNDPVYPNWAAKPSVGLTRLWDLTTPAAAAETMKATTYPLDAGIYRLFYPGGGPANEDPRLRDPNINPWPPSPAPPTPNIAACPVNPVCNTNAVLNGAGILTGKCSSCAVRACVKEGFVGEFSSPRYAHNDFLNLYGCIAKPSGTVEVTVPNTLTTTVPVYPPIKTSTYSTLDAFFSANPATGTGVGMACYTDTTYNRIAFYLYIQKENTPSDNYACPTCKYYSVNQVSSCWCDDENAWAIPIASVMESLPASSTAEQILTSGYPGGAQVFWNPRTVDNDRKAWGGFFRILPAASGNHDTSIEYTFDICAGCGQNRVGNGFIFGRIKFQITHIKGSTSISTFLAPADAPNAIGRSSELHMFQSFRAPMSLSPSQFETYTVTSAVPDTFSYGQTWTVNKVNTGKFKANGDEITVPPYDPTKGLYVALHLKVSSGGFCAFKLPAPVQP</sequence>
<feature type="domain" description="Plant heme peroxidase family profile" evidence="4">
    <location>
        <begin position="15"/>
        <end position="187"/>
    </location>
</feature>
<evidence type="ECO:0000256" key="3">
    <source>
        <dbReference type="ARBA" id="ARBA00010609"/>
    </source>
</evidence>
<dbReference type="Gene3D" id="2.60.40.420">
    <property type="entry name" value="Cupredoxins - blue copper proteins"/>
    <property type="match status" value="2"/>
</dbReference>
<dbReference type="GO" id="GO:0005507">
    <property type="term" value="F:copper ion binding"/>
    <property type="evidence" value="ECO:0007669"/>
    <property type="project" value="InterPro"/>
</dbReference>
<dbReference type="Pfam" id="PF00141">
    <property type="entry name" value="peroxidase"/>
    <property type="match status" value="1"/>
</dbReference>
<dbReference type="InterPro" id="IPR011707">
    <property type="entry name" value="Cu-oxidase-like_N"/>
</dbReference>
<dbReference type="Proteomes" id="UP000613740">
    <property type="component" value="Unassembled WGS sequence"/>
</dbReference>
<dbReference type="SUPFAM" id="SSF48113">
    <property type="entry name" value="Heme-dependent peroxidases"/>
    <property type="match status" value="1"/>
</dbReference>
<proteinExistence type="inferred from homology"/>
<comment type="similarity">
    <text evidence="2">Belongs to the peroxidase family. Ascorbate peroxidase subfamily.</text>
</comment>
<dbReference type="EMBL" id="JAEHOD010000051">
    <property type="protein sequence ID" value="KAG2435978.1"/>
    <property type="molecule type" value="Genomic_DNA"/>
</dbReference>
<dbReference type="GO" id="GO:0006979">
    <property type="term" value="P:response to oxidative stress"/>
    <property type="evidence" value="ECO:0007669"/>
    <property type="project" value="InterPro"/>
</dbReference>
<dbReference type="Pfam" id="PF07731">
    <property type="entry name" value="Cu-oxidase_2"/>
    <property type="match status" value="1"/>
</dbReference>
<dbReference type="InterPro" id="IPR010255">
    <property type="entry name" value="Haem_peroxidase_sf"/>
</dbReference>
<protein>
    <recommendedName>
        <fullName evidence="4">Plant heme peroxidase family profile domain-containing protein</fullName>
    </recommendedName>
</protein>
<dbReference type="InterPro" id="IPR011706">
    <property type="entry name" value="Cu-oxidase_C"/>
</dbReference>
<keyword evidence="6" id="KW-1185">Reference proteome</keyword>
<evidence type="ECO:0000259" key="4">
    <source>
        <dbReference type="PROSITE" id="PS50873"/>
    </source>
</evidence>
<comment type="caution">
    <text evidence="5">The sequence shown here is derived from an EMBL/GenBank/DDBJ whole genome shotgun (WGS) entry which is preliminary data.</text>
</comment>
<evidence type="ECO:0000256" key="2">
    <source>
        <dbReference type="ARBA" id="ARBA00006873"/>
    </source>
</evidence>
<dbReference type="InterPro" id="IPR019793">
    <property type="entry name" value="Peroxidases_heam-ligand_BS"/>
</dbReference>
<dbReference type="PROSITE" id="PS00435">
    <property type="entry name" value="PEROXIDASE_1"/>
    <property type="match status" value="1"/>
</dbReference>
<accession>A0A835T4N0</accession>
<comment type="similarity">
    <text evidence="3">Belongs to the multicopper oxidase family.</text>
</comment>
<reference evidence="5" key="1">
    <citation type="journal article" date="2020" name="bioRxiv">
        <title>Comparative genomics of Chlamydomonas.</title>
        <authorList>
            <person name="Craig R.J."/>
            <person name="Hasan A.R."/>
            <person name="Ness R.W."/>
            <person name="Keightley P.D."/>
        </authorList>
    </citation>
    <scope>NUCLEOTIDE SEQUENCE</scope>
    <source>
        <strain evidence="5">CCAP 11/173</strain>
    </source>
</reference>
<dbReference type="GO" id="GO:0004601">
    <property type="term" value="F:peroxidase activity"/>
    <property type="evidence" value="ECO:0007669"/>
    <property type="project" value="InterPro"/>
</dbReference>
<dbReference type="CDD" id="cd00314">
    <property type="entry name" value="plant_peroxidase_like"/>
    <property type="match status" value="1"/>
</dbReference>
<name>A0A835T4N0_9CHLO</name>
<gene>
    <name evidence="5" type="ORF">HYH02_011691</name>
</gene>
<dbReference type="Pfam" id="PF07732">
    <property type="entry name" value="Cu-oxidase_3"/>
    <property type="match status" value="1"/>
</dbReference>
<evidence type="ECO:0000313" key="6">
    <source>
        <dbReference type="Proteomes" id="UP000613740"/>
    </source>
</evidence>
<evidence type="ECO:0000256" key="1">
    <source>
        <dbReference type="ARBA" id="ARBA00001970"/>
    </source>
</evidence>
<dbReference type="InterPro" id="IPR008972">
    <property type="entry name" value="Cupredoxin"/>
</dbReference>
<dbReference type="SUPFAM" id="SSF49503">
    <property type="entry name" value="Cupredoxins"/>
    <property type="match status" value="2"/>
</dbReference>
<dbReference type="Gene3D" id="1.10.420.10">
    <property type="entry name" value="Peroxidase, domain 2"/>
    <property type="match status" value="1"/>
</dbReference>
<dbReference type="OrthoDB" id="262547at2759"/>
<dbReference type="Gene3D" id="1.10.520.10">
    <property type="match status" value="1"/>
</dbReference>
<dbReference type="PANTHER" id="PTHR48267">
    <property type="entry name" value="CUPREDOXIN SUPERFAMILY PROTEIN"/>
    <property type="match status" value="1"/>
</dbReference>
<dbReference type="InterPro" id="IPR045087">
    <property type="entry name" value="Cu-oxidase_fam"/>
</dbReference>
<dbReference type="GO" id="GO:0020037">
    <property type="term" value="F:heme binding"/>
    <property type="evidence" value="ECO:0007669"/>
    <property type="project" value="InterPro"/>
</dbReference>
<dbReference type="InterPro" id="IPR002016">
    <property type="entry name" value="Haem_peroxidase"/>
</dbReference>
<evidence type="ECO:0000313" key="5">
    <source>
        <dbReference type="EMBL" id="KAG2435978.1"/>
    </source>
</evidence>
<organism evidence="5 6">
    <name type="scientific">Chlamydomonas schloesseri</name>
    <dbReference type="NCBI Taxonomy" id="2026947"/>
    <lineage>
        <taxon>Eukaryota</taxon>
        <taxon>Viridiplantae</taxon>
        <taxon>Chlorophyta</taxon>
        <taxon>core chlorophytes</taxon>
        <taxon>Chlorophyceae</taxon>
        <taxon>CS clade</taxon>
        <taxon>Chlamydomonadales</taxon>
        <taxon>Chlamydomonadaceae</taxon>
        <taxon>Chlamydomonas</taxon>
    </lineage>
</organism>
<dbReference type="PROSITE" id="PS50873">
    <property type="entry name" value="PEROXIDASE_4"/>
    <property type="match status" value="1"/>
</dbReference>
<dbReference type="PANTHER" id="PTHR48267:SF1">
    <property type="entry name" value="BILIRUBIN OXIDASE"/>
    <property type="match status" value="1"/>
</dbReference>